<proteinExistence type="predicted"/>
<feature type="compositionally biased region" description="Basic residues" evidence="1">
    <location>
        <begin position="260"/>
        <end position="302"/>
    </location>
</feature>
<evidence type="ECO:0000313" key="2">
    <source>
        <dbReference type="EMBL" id="CCD20915.1"/>
    </source>
</evidence>
<feature type="compositionally biased region" description="Polar residues" evidence="1">
    <location>
        <begin position="303"/>
        <end position="314"/>
    </location>
</feature>
<feature type="compositionally biased region" description="Basic residues" evidence="1">
    <location>
        <begin position="222"/>
        <end position="231"/>
    </location>
</feature>
<gene>
    <name evidence="2" type="ORF">TvY486_0037960</name>
</gene>
<accession>F9WTM1</accession>
<dbReference type="Proteomes" id="UP000009027">
    <property type="component" value="Unassembled WGS sequence"/>
</dbReference>
<dbReference type="AlphaFoldDB" id="F9WTM1"/>
<dbReference type="VEuPathDB" id="TriTrypDB:TvY486_0037960"/>
<feature type="compositionally biased region" description="Basic and acidic residues" evidence="1">
    <location>
        <begin position="247"/>
        <end position="259"/>
    </location>
</feature>
<evidence type="ECO:0008006" key="4">
    <source>
        <dbReference type="Google" id="ProtNLM"/>
    </source>
</evidence>
<keyword evidence="3" id="KW-1185">Reference proteome</keyword>
<organism evidence="2 3">
    <name type="scientific">Trypanosoma vivax (strain Y486)</name>
    <dbReference type="NCBI Taxonomy" id="1055687"/>
    <lineage>
        <taxon>Eukaryota</taxon>
        <taxon>Discoba</taxon>
        <taxon>Euglenozoa</taxon>
        <taxon>Kinetoplastea</taxon>
        <taxon>Metakinetoplastina</taxon>
        <taxon>Trypanosomatida</taxon>
        <taxon>Trypanosomatidae</taxon>
        <taxon>Trypanosoma</taxon>
        <taxon>Duttonella</taxon>
    </lineage>
</organism>
<evidence type="ECO:0000313" key="3">
    <source>
        <dbReference type="Proteomes" id="UP000009027"/>
    </source>
</evidence>
<feature type="compositionally biased region" description="Basic and acidic residues" evidence="1">
    <location>
        <begin position="172"/>
        <end position="190"/>
    </location>
</feature>
<dbReference type="EMBL" id="CAEX01006573">
    <property type="protein sequence ID" value="CCD20915.1"/>
    <property type="molecule type" value="Genomic_DNA"/>
</dbReference>
<name>F9WTM1_TRYVY</name>
<feature type="region of interest" description="Disordered" evidence="1">
    <location>
        <begin position="169"/>
        <end position="314"/>
    </location>
</feature>
<evidence type="ECO:0000256" key="1">
    <source>
        <dbReference type="SAM" id="MobiDB-lite"/>
    </source>
</evidence>
<reference evidence="2 3" key="1">
    <citation type="journal article" date="2012" name="Proc. Natl. Acad. Sci. U.S.A.">
        <title>Antigenic diversity is generated by distinct evolutionary mechanisms in African trypanosome species.</title>
        <authorList>
            <person name="Jackson A.P."/>
            <person name="Berry A."/>
            <person name="Aslett M."/>
            <person name="Allison H.C."/>
            <person name="Burton P."/>
            <person name="Vavrova-Anderson J."/>
            <person name="Brown R."/>
            <person name="Browne H."/>
            <person name="Corton N."/>
            <person name="Hauser H."/>
            <person name="Gamble J."/>
            <person name="Gilderthorp R."/>
            <person name="Marcello L."/>
            <person name="McQuillan J."/>
            <person name="Otto T.D."/>
            <person name="Quail M.A."/>
            <person name="Sanders M.J."/>
            <person name="van Tonder A."/>
            <person name="Ginger M.L."/>
            <person name="Field M.C."/>
            <person name="Barry J.D."/>
            <person name="Hertz-Fowler C."/>
            <person name="Berriman M."/>
        </authorList>
    </citation>
    <scope>NUCLEOTIDE SEQUENCE</scope>
    <source>
        <strain evidence="2 3">Y486</strain>
    </source>
</reference>
<dbReference type="SUPFAM" id="SSF58087">
    <property type="entry name" value="Variant surface glycoprotein (N-terminal domain)"/>
    <property type="match status" value="1"/>
</dbReference>
<sequence>MQTQARELSQKIGVDARLYALEASQRAGKMDDMVQLFATYNGNPGTGQVCIVTGAATDAKTSTDDAGASWVKWGNRLKKCKDHTANETITAKELDAAAEALSTKKKLFTTSGGLITGGADGCMLLSSAANNAAVVFKGSISTPGTATLGGIWYIKGVATDVNGIELGAGRQAQRERSRPIRRPWCREKGTTAHTAAKIHRTQHAQHSHRQLRRAVPRTDTNRRKRSRHTKTARTGATAGVPRTAKSSAHERQRKEDTGRMARRRHEQCHNKHTRTHTTRHRSTTRHRHSDKHRDKGHARGTLKQHTTATKGHTS</sequence>
<protein>
    <recommendedName>
        <fullName evidence="4">Trypanosome variant surface glycoprotein A-type N-terminal domain-containing protein</fullName>
    </recommendedName>
</protein>
<feature type="compositionally biased region" description="Basic residues" evidence="1">
    <location>
        <begin position="196"/>
        <end position="215"/>
    </location>
</feature>